<dbReference type="GO" id="GO:0003254">
    <property type="term" value="P:regulation of membrane depolarization"/>
    <property type="evidence" value="ECO:0007669"/>
    <property type="project" value="TreeGrafter"/>
</dbReference>
<evidence type="ECO:0000259" key="4">
    <source>
        <dbReference type="PROSITE" id="PS50042"/>
    </source>
</evidence>
<feature type="domain" description="Cyclic nucleotide-binding" evidence="4">
    <location>
        <begin position="446"/>
        <end position="495"/>
    </location>
</feature>
<dbReference type="Gene3D" id="1.10.287.630">
    <property type="entry name" value="Helix hairpin bin"/>
    <property type="match status" value="1"/>
</dbReference>
<dbReference type="InterPro" id="IPR014710">
    <property type="entry name" value="RmlC-like_jellyroll"/>
</dbReference>
<keyword evidence="3" id="KW-1133">Transmembrane helix</keyword>
<dbReference type="InterPro" id="IPR000595">
    <property type="entry name" value="cNMP-bd_dom"/>
</dbReference>
<dbReference type="Pfam" id="PF00027">
    <property type="entry name" value="cNMP_binding"/>
    <property type="match status" value="1"/>
</dbReference>
<dbReference type="GO" id="GO:0035725">
    <property type="term" value="P:sodium ion transmembrane transport"/>
    <property type="evidence" value="ECO:0007669"/>
    <property type="project" value="TreeGrafter"/>
</dbReference>
<keyword evidence="1" id="KW-0813">Transport</keyword>
<protein>
    <submittedName>
        <fullName evidence="5">Potassium voltage-gated channel</fullName>
    </submittedName>
</protein>
<keyword evidence="6" id="KW-1185">Reference proteome</keyword>
<dbReference type="InterPro" id="IPR018488">
    <property type="entry name" value="cNMP-bd_CS"/>
</dbReference>
<comment type="caution">
    <text evidence="5">The sequence shown here is derived from an EMBL/GenBank/DDBJ whole genome shotgun (WGS) entry which is preliminary data.</text>
</comment>
<feature type="compositionally biased region" description="Acidic residues" evidence="2">
    <location>
        <begin position="515"/>
        <end position="533"/>
    </location>
</feature>
<dbReference type="GO" id="GO:0098855">
    <property type="term" value="C:HCN channel complex"/>
    <property type="evidence" value="ECO:0007669"/>
    <property type="project" value="TreeGrafter"/>
</dbReference>
<feature type="transmembrane region" description="Helical" evidence="3">
    <location>
        <begin position="278"/>
        <end position="301"/>
    </location>
</feature>
<dbReference type="CDD" id="cd00038">
    <property type="entry name" value="CAP_ED"/>
    <property type="match status" value="1"/>
</dbReference>
<feature type="transmembrane region" description="Helical" evidence="3">
    <location>
        <begin position="129"/>
        <end position="150"/>
    </location>
</feature>
<dbReference type="SUPFAM" id="SSF81324">
    <property type="entry name" value="Voltage-gated potassium channels"/>
    <property type="match status" value="1"/>
</dbReference>
<dbReference type="InterPro" id="IPR018490">
    <property type="entry name" value="cNMP-bd_dom_sf"/>
</dbReference>
<dbReference type="SUPFAM" id="SSF51206">
    <property type="entry name" value="cAMP-binding domain-like"/>
    <property type="match status" value="1"/>
</dbReference>
<dbReference type="EMBL" id="JASMQC010000008">
    <property type="protein sequence ID" value="KAK1942879.1"/>
    <property type="molecule type" value="Genomic_DNA"/>
</dbReference>
<dbReference type="PANTHER" id="PTHR45689:SF5">
    <property type="entry name" value="I[[H]] CHANNEL, ISOFORM E"/>
    <property type="match status" value="1"/>
</dbReference>
<evidence type="ECO:0000313" key="5">
    <source>
        <dbReference type="EMBL" id="KAK1942879.1"/>
    </source>
</evidence>
<keyword evidence="1" id="KW-0406">Ion transport</keyword>
<reference evidence="5" key="1">
    <citation type="submission" date="2023-08" db="EMBL/GenBank/DDBJ databases">
        <title>Reference Genome Resource for the Citrus Pathogen Phytophthora citrophthora.</title>
        <authorList>
            <person name="Moller H."/>
            <person name="Coetzee B."/>
            <person name="Rose L.J."/>
            <person name="Van Niekerk J.M."/>
        </authorList>
    </citation>
    <scope>NUCLEOTIDE SEQUENCE</scope>
    <source>
        <strain evidence="5">STE-U-9442</strain>
    </source>
</reference>
<proteinExistence type="predicted"/>
<feature type="transmembrane region" description="Helical" evidence="3">
    <location>
        <begin position="341"/>
        <end position="368"/>
    </location>
</feature>
<dbReference type="InterPro" id="IPR051413">
    <property type="entry name" value="K/Na_HCN_channel"/>
</dbReference>
<dbReference type="AlphaFoldDB" id="A0AAD9LQA0"/>
<evidence type="ECO:0000256" key="1">
    <source>
        <dbReference type="ARBA" id="ARBA00023303"/>
    </source>
</evidence>
<organism evidence="5 6">
    <name type="scientific">Phytophthora citrophthora</name>
    <dbReference type="NCBI Taxonomy" id="4793"/>
    <lineage>
        <taxon>Eukaryota</taxon>
        <taxon>Sar</taxon>
        <taxon>Stramenopiles</taxon>
        <taxon>Oomycota</taxon>
        <taxon>Peronosporomycetes</taxon>
        <taxon>Peronosporales</taxon>
        <taxon>Peronosporaceae</taxon>
        <taxon>Phytophthora</taxon>
    </lineage>
</organism>
<dbReference type="PROSITE" id="PS00889">
    <property type="entry name" value="CNMP_BINDING_2"/>
    <property type="match status" value="1"/>
</dbReference>
<name>A0AAD9LQA0_9STRA</name>
<sequence>MLPNIGTMQPPPASPSYSLVQRPPVAKQPNTVAVLKRQSSSSRNVNKMGEKAANHDAMMKKFNLRKMSSNLHFPTKFGRASEVLIDKAIGSKVQKNRRFSLHRSIRTMTNAKTRRNVLRTLTSPITPQSWASTCHGILLLLVYHFQLIYLPFLSSYYPHGSFATAITAIVLEFVFLLDVLLNFNTSYVEQGVLITSRRKIARNYIQTWLIFDLFSAFPIQLTYYFVTGHFSHYVVRGVQIMLIVLRLLRVAVLERGVLVNRVASRFTEWVRYSRYSHLLGIANLMGLVLLIAHYMACFWHVVSRKDDDYSRIMEMYVADYYYAVSLIQGQGNAGGTMNENLFSSVAIIGGSVILAIVFGNVAMLVSNFNANTTNYHRKMEAVYETMEKMDLPLRLRERVNEYYKHVWLEYESLDGNINKFQKELTHTLGIEVGLYKHMDLVVKVPFWKDCTPDFLTQIVLNLGVRVYMPDDYVVRRREIGNDMMMINRGYCKLTKPITAKAEDESMMQSFHPTDPMDEPSDYEGDSSEDFSSEDERLEDFGSGMFGASIDSRRWSQPDVWNPISDFTDIRRFQSGHGKRPSYPEGAERKPKRFREYIRPGQAFGEMSLLMNYKRTANVRAITFVEMCVLSRKDFQNIISRHPEDRRRVLISMLESCIENEVVPIRSKILDPDANHEALPANREPKVTSPRPEAVSVVRAEGSTPRVDDRYPVNLSGRSRAAKNESLADILWKRSNTSGDMLRHTEEERGAARLRRQMRSRRSLPSEIVLPTKPDEGPPPLK</sequence>
<dbReference type="GO" id="GO:0005249">
    <property type="term" value="F:voltage-gated potassium channel activity"/>
    <property type="evidence" value="ECO:0007669"/>
    <property type="project" value="InterPro"/>
</dbReference>
<dbReference type="PRINTS" id="PR01463">
    <property type="entry name" value="EAGCHANLFMLY"/>
</dbReference>
<feature type="domain" description="Cyclic nucleotide-binding" evidence="4">
    <location>
        <begin position="597"/>
        <end position="655"/>
    </location>
</feature>
<dbReference type="PROSITE" id="PS50042">
    <property type="entry name" value="CNMP_BINDING_3"/>
    <property type="match status" value="2"/>
</dbReference>
<feature type="compositionally biased region" description="Basic and acidic residues" evidence="2">
    <location>
        <begin position="740"/>
        <end position="750"/>
    </location>
</feature>
<accession>A0AAD9LQA0</accession>
<keyword evidence="3" id="KW-0472">Membrane</keyword>
<evidence type="ECO:0000313" key="6">
    <source>
        <dbReference type="Proteomes" id="UP001259832"/>
    </source>
</evidence>
<evidence type="ECO:0000256" key="2">
    <source>
        <dbReference type="SAM" id="MobiDB-lite"/>
    </source>
</evidence>
<feature type="region of interest" description="Disordered" evidence="2">
    <location>
        <begin position="503"/>
        <end position="533"/>
    </location>
</feature>
<dbReference type="PANTHER" id="PTHR45689">
    <property type="entry name" value="I[[H]] CHANNEL, ISOFORM E"/>
    <property type="match status" value="1"/>
</dbReference>
<dbReference type="Gene3D" id="1.10.287.70">
    <property type="match status" value="1"/>
</dbReference>
<feature type="transmembrane region" description="Helical" evidence="3">
    <location>
        <begin position="204"/>
        <end position="226"/>
    </location>
</feature>
<feature type="transmembrane region" description="Helical" evidence="3">
    <location>
        <begin position="162"/>
        <end position="183"/>
    </location>
</feature>
<gene>
    <name evidence="5" type="ORF">P3T76_005516</name>
</gene>
<dbReference type="InterPro" id="IPR003938">
    <property type="entry name" value="K_chnl_volt-dep_EAG/ELK/ERG"/>
</dbReference>
<evidence type="ECO:0000256" key="3">
    <source>
        <dbReference type="SAM" id="Phobius"/>
    </source>
</evidence>
<feature type="region of interest" description="Disordered" evidence="2">
    <location>
        <begin position="740"/>
        <end position="781"/>
    </location>
</feature>
<keyword evidence="1" id="KW-0407">Ion channel</keyword>
<feature type="compositionally biased region" description="Basic residues" evidence="2">
    <location>
        <begin position="751"/>
        <end position="761"/>
    </location>
</feature>
<dbReference type="Proteomes" id="UP001259832">
    <property type="component" value="Unassembled WGS sequence"/>
</dbReference>
<feature type="transmembrane region" description="Helical" evidence="3">
    <location>
        <begin position="238"/>
        <end position="258"/>
    </location>
</feature>
<keyword evidence="3" id="KW-0812">Transmembrane</keyword>
<dbReference type="Gene3D" id="2.60.120.10">
    <property type="entry name" value="Jelly Rolls"/>
    <property type="match status" value="1"/>
</dbReference>